<dbReference type="Proteomes" id="UP000054107">
    <property type="component" value="Unassembled WGS sequence"/>
</dbReference>
<evidence type="ECO:0000313" key="1">
    <source>
        <dbReference type="EMBL" id="CEP08955.1"/>
    </source>
</evidence>
<sequence>MQGKGFRRLLLKSVFRSSRLMDAQIKTILIMTWLLRQPIDVFNRDLAACLNMIIILKSVRNGTGIPAKYQRAQRQQSVPALQQH</sequence>
<evidence type="ECO:0000313" key="2">
    <source>
        <dbReference type="Proteomes" id="UP000054107"/>
    </source>
</evidence>
<accession>A0A0B7N0F0</accession>
<name>A0A0B7N0F0_9FUNG</name>
<keyword evidence="2" id="KW-1185">Reference proteome</keyword>
<dbReference type="OrthoDB" id="5596236at2759"/>
<dbReference type="AlphaFoldDB" id="A0A0B7N0F0"/>
<reference evidence="1 2" key="1">
    <citation type="submission" date="2014-09" db="EMBL/GenBank/DDBJ databases">
        <authorList>
            <person name="Ellenberger Sabrina"/>
        </authorList>
    </citation>
    <scope>NUCLEOTIDE SEQUENCE [LARGE SCALE GENOMIC DNA]</scope>
    <source>
        <strain evidence="1 2">CBS 412.66</strain>
    </source>
</reference>
<dbReference type="EMBL" id="LN720687">
    <property type="protein sequence ID" value="CEP08955.1"/>
    <property type="molecule type" value="Genomic_DNA"/>
</dbReference>
<proteinExistence type="predicted"/>
<gene>
    <name evidence="1" type="primary">PARPA_02370.1 scaffold 4085</name>
</gene>
<protein>
    <submittedName>
        <fullName evidence="1">Uncharacterized protein</fullName>
    </submittedName>
</protein>
<organism evidence="1 2">
    <name type="scientific">Parasitella parasitica</name>
    <dbReference type="NCBI Taxonomy" id="35722"/>
    <lineage>
        <taxon>Eukaryota</taxon>
        <taxon>Fungi</taxon>
        <taxon>Fungi incertae sedis</taxon>
        <taxon>Mucoromycota</taxon>
        <taxon>Mucoromycotina</taxon>
        <taxon>Mucoromycetes</taxon>
        <taxon>Mucorales</taxon>
        <taxon>Mucorineae</taxon>
        <taxon>Mucoraceae</taxon>
        <taxon>Parasitella</taxon>
    </lineage>
</organism>